<dbReference type="EMBL" id="JBHSPB010000009">
    <property type="protein sequence ID" value="MFC5721872.1"/>
    <property type="molecule type" value="Genomic_DNA"/>
</dbReference>
<comment type="caution">
    <text evidence="2">The sequence shown here is derived from an EMBL/GenBank/DDBJ whole genome shotgun (WGS) entry which is preliminary data.</text>
</comment>
<accession>A0ABW0Z098</accession>
<feature type="compositionally biased region" description="Basic and acidic residues" evidence="1">
    <location>
        <begin position="11"/>
        <end position="20"/>
    </location>
</feature>
<dbReference type="RefSeq" id="WP_390317219.1">
    <property type="nucleotide sequence ID" value="NZ_JBHSPB010000009.1"/>
</dbReference>
<gene>
    <name evidence="2" type="ORF">ACFP1Z_16995</name>
</gene>
<dbReference type="Proteomes" id="UP001596083">
    <property type="component" value="Unassembled WGS sequence"/>
</dbReference>
<evidence type="ECO:0000313" key="2">
    <source>
        <dbReference type="EMBL" id="MFC5721872.1"/>
    </source>
</evidence>
<sequence>MTGLTAAHAGPADRHDHFRHLDELTTVTARDAEQLRRLSRTDRTPDSGLRHDGCHGAPDDPPDPAASVTVTWRDAHE</sequence>
<keyword evidence="3" id="KW-1185">Reference proteome</keyword>
<evidence type="ECO:0000256" key="1">
    <source>
        <dbReference type="SAM" id="MobiDB-lite"/>
    </source>
</evidence>
<feature type="region of interest" description="Disordered" evidence="1">
    <location>
        <begin position="25"/>
        <end position="77"/>
    </location>
</feature>
<name>A0ABW0Z098_9ACTN</name>
<reference evidence="3" key="1">
    <citation type="journal article" date="2019" name="Int. J. Syst. Evol. Microbiol.">
        <title>The Global Catalogue of Microorganisms (GCM) 10K type strain sequencing project: providing services to taxonomists for standard genome sequencing and annotation.</title>
        <authorList>
            <consortium name="The Broad Institute Genomics Platform"/>
            <consortium name="The Broad Institute Genome Sequencing Center for Infectious Disease"/>
            <person name="Wu L."/>
            <person name="Ma J."/>
        </authorList>
    </citation>
    <scope>NUCLEOTIDE SEQUENCE [LARGE SCALE GENOMIC DNA]</scope>
    <source>
        <strain evidence="3">CGMCC 4.7304</strain>
    </source>
</reference>
<feature type="region of interest" description="Disordered" evidence="1">
    <location>
        <begin position="1"/>
        <end position="20"/>
    </location>
</feature>
<proteinExistence type="predicted"/>
<organism evidence="2 3">
    <name type="scientific">Streptomyces gamaensis</name>
    <dbReference type="NCBI Taxonomy" id="1763542"/>
    <lineage>
        <taxon>Bacteria</taxon>
        <taxon>Bacillati</taxon>
        <taxon>Actinomycetota</taxon>
        <taxon>Actinomycetes</taxon>
        <taxon>Kitasatosporales</taxon>
        <taxon>Streptomycetaceae</taxon>
        <taxon>Streptomyces</taxon>
    </lineage>
</organism>
<evidence type="ECO:0000313" key="3">
    <source>
        <dbReference type="Proteomes" id="UP001596083"/>
    </source>
</evidence>
<feature type="compositionally biased region" description="Basic and acidic residues" evidence="1">
    <location>
        <begin position="30"/>
        <end position="58"/>
    </location>
</feature>
<protein>
    <submittedName>
        <fullName evidence="2">Uncharacterized protein</fullName>
    </submittedName>
</protein>